<dbReference type="InterPro" id="IPR036412">
    <property type="entry name" value="HAD-like_sf"/>
</dbReference>
<feature type="active site" description="Nucleophile" evidence="9">
    <location>
        <position position="15"/>
    </location>
</feature>
<organism evidence="10 11">
    <name type="scientific">Variovorax guangxiensis</name>
    <dbReference type="NCBI Taxonomy" id="1775474"/>
    <lineage>
        <taxon>Bacteria</taxon>
        <taxon>Pseudomonadati</taxon>
        <taxon>Pseudomonadota</taxon>
        <taxon>Betaproteobacteria</taxon>
        <taxon>Burkholderiales</taxon>
        <taxon>Comamonadaceae</taxon>
        <taxon>Variovorax</taxon>
    </lineage>
</organism>
<dbReference type="InterPro" id="IPR006323">
    <property type="entry name" value="Phosphonoacetald_hydro"/>
</dbReference>
<dbReference type="Proteomes" id="UP000281118">
    <property type="component" value="Unassembled WGS sequence"/>
</dbReference>
<feature type="binding site" evidence="9">
    <location>
        <position position="15"/>
    </location>
    <ligand>
        <name>Mg(2+)</name>
        <dbReference type="ChEBI" id="CHEBI:18420"/>
    </ligand>
</feature>
<dbReference type="SFLD" id="SFLDG01129">
    <property type="entry name" value="C1.5:_HAD__Beta-PGM__Phosphata"/>
    <property type="match status" value="1"/>
</dbReference>
<evidence type="ECO:0000256" key="7">
    <source>
        <dbReference type="ARBA" id="ARBA00056573"/>
    </source>
</evidence>
<evidence type="ECO:0000256" key="2">
    <source>
        <dbReference type="ARBA" id="ARBA00022723"/>
    </source>
</evidence>
<dbReference type="GO" id="GO:0000287">
    <property type="term" value="F:magnesium ion binding"/>
    <property type="evidence" value="ECO:0007669"/>
    <property type="project" value="UniProtKB-UniRule"/>
</dbReference>
<sequence length="280" mass="29858">MNAHNHSQLKAVVFDWAGTILDFGSCAPMGAFVKLFEQFGVDITIAEARGPMGMAKWDHIKALGTLPRIAAQWEAKHGHAFSDADVDRLYEVFTPMNAASARDHADFIPGALEAVKAARDRGLKIGSTTGYNRPIMEVVVPIAAAGGYSPDNLVCAGDLAEGRPSPLMMYRCFADLGVWPPHTVVKVDDTGVGLQEGLNAGTWAVGLAVSGNANGLTLAEWQALDEAQQQERRARATADLEATGAHYVIDSVADLPQVLEDIERRLQRGERPAAAAATAA</sequence>
<evidence type="ECO:0000256" key="8">
    <source>
        <dbReference type="ARBA" id="ARBA00066472"/>
    </source>
</evidence>
<dbReference type="PANTHER" id="PTHR43434:SF19">
    <property type="entry name" value="PHOSPHONOACETALDEHYDE HYDROLASE"/>
    <property type="match status" value="1"/>
</dbReference>
<dbReference type="OrthoDB" id="5504491at2"/>
<dbReference type="HAMAP" id="MF_01375">
    <property type="entry name" value="PhnX"/>
    <property type="match status" value="1"/>
</dbReference>
<dbReference type="GO" id="GO:0005829">
    <property type="term" value="C:cytosol"/>
    <property type="evidence" value="ECO:0007669"/>
    <property type="project" value="TreeGrafter"/>
</dbReference>
<dbReference type="Pfam" id="PF00702">
    <property type="entry name" value="Hydrolase"/>
    <property type="match status" value="1"/>
</dbReference>
<keyword evidence="2 9" id="KW-0479">Metal-binding</keyword>
<feature type="binding site" evidence="9">
    <location>
        <position position="189"/>
    </location>
    <ligand>
        <name>Mg(2+)</name>
        <dbReference type="ChEBI" id="CHEBI:18420"/>
    </ligand>
</feature>
<proteinExistence type="inferred from homology"/>
<comment type="function">
    <text evidence="7 9">Involved in phosphonate degradation.</text>
</comment>
<dbReference type="GO" id="GO:0006281">
    <property type="term" value="P:DNA repair"/>
    <property type="evidence" value="ECO:0007669"/>
    <property type="project" value="TreeGrafter"/>
</dbReference>
<comment type="caution">
    <text evidence="10">The sequence shown here is derived from an EMBL/GenBank/DDBJ whole genome shotgun (WGS) entry which is preliminary data.</text>
</comment>
<evidence type="ECO:0000313" key="11">
    <source>
        <dbReference type="Proteomes" id="UP000281118"/>
    </source>
</evidence>
<dbReference type="GO" id="GO:0050194">
    <property type="term" value="F:phosphonoacetaldehyde hydrolase activity"/>
    <property type="evidence" value="ECO:0007669"/>
    <property type="project" value="UniProtKB-UniRule"/>
</dbReference>
<dbReference type="SFLD" id="SFLDS00003">
    <property type="entry name" value="Haloacid_Dehalogenase"/>
    <property type="match status" value="1"/>
</dbReference>
<comment type="subunit">
    <text evidence="1 9">Homodimer.</text>
</comment>
<comment type="catalytic activity">
    <reaction evidence="6 9">
        <text>phosphonoacetaldehyde + H2O = acetaldehyde + phosphate + H(+)</text>
        <dbReference type="Rhea" id="RHEA:18905"/>
        <dbReference type="ChEBI" id="CHEBI:15343"/>
        <dbReference type="ChEBI" id="CHEBI:15377"/>
        <dbReference type="ChEBI" id="CHEBI:15378"/>
        <dbReference type="ChEBI" id="CHEBI:43474"/>
        <dbReference type="ChEBI" id="CHEBI:58383"/>
        <dbReference type="EC" id="3.11.1.1"/>
    </reaction>
</comment>
<keyword evidence="4 9" id="KW-0460">Magnesium</keyword>
<evidence type="ECO:0000256" key="1">
    <source>
        <dbReference type="ARBA" id="ARBA00011738"/>
    </source>
</evidence>
<evidence type="ECO:0000256" key="4">
    <source>
        <dbReference type="ARBA" id="ARBA00022842"/>
    </source>
</evidence>
<evidence type="ECO:0000256" key="6">
    <source>
        <dbReference type="ARBA" id="ARBA00052005"/>
    </source>
</evidence>
<accession>A0A3S0XKP6</accession>
<dbReference type="GO" id="GO:0008967">
    <property type="term" value="F:phosphoglycolate phosphatase activity"/>
    <property type="evidence" value="ECO:0007669"/>
    <property type="project" value="TreeGrafter"/>
</dbReference>
<gene>
    <name evidence="9" type="primary">phnX</name>
    <name evidence="10" type="ORF">EJP67_31595</name>
</gene>
<dbReference type="CDD" id="cd02586">
    <property type="entry name" value="HAD_PHN"/>
    <property type="match status" value="1"/>
</dbReference>
<name>A0A3S0XKP6_9BURK</name>
<dbReference type="EC" id="3.11.1.1" evidence="8 9"/>
<dbReference type="InterPro" id="IPR050155">
    <property type="entry name" value="HAD-like_hydrolase_sf"/>
</dbReference>
<dbReference type="RefSeq" id="WP_126025664.1">
    <property type="nucleotide sequence ID" value="NZ_RXFT01000022.1"/>
</dbReference>
<dbReference type="PANTHER" id="PTHR43434">
    <property type="entry name" value="PHOSPHOGLYCOLATE PHOSPHATASE"/>
    <property type="match status" value="1"/>
</dbReference>
<evidence type="ECO:0000256" key="3">
    <source>
        <dbReference type="ARBA" id="ARBA00022801"/>
    </source>
</evidence>
<evidence type="ECO:0000256" key="9">
    <source>
        <dbReference type="HAMAP-Rule" id="MF_01375"/>
    </source>
</evidence>
<dbReference type="Gene3D" id="1.10.150.240">
    <property type="entry name" value="Putative phosphatase, domain 2"/>
    <property type="match status" value="1"/>
</dbReference>
<protein>
    <recommendedName>
        <fullName evidence="8 9">Phosphonoacetaldehyde hydrolase</fullName>
        <shortName evidence="9">Phosphonatase</shortName>
        <ecNumber evidence="8 9">3.11.1.1</ecNumber>
    </recommendedName>
    <alternativeName>
        <fullName evidence="9">Phosphonoacetaldehyde phosphonohydrolase</fullName>
    </alternativeName>
</protein>
<reference evidence="10 11" key="1">
    <citation type="submission" date="2018-12" db="EMBL/GenBank/DDBJ databases">
        <title>The genome sequences of Variovorax guangxiensis DSM 27352.</title>
        <authorList>
            <person name="Gao J."/>
            <person name="Sun J."/>
        </authorList>
    </citation>
    <scope>NUCLEOTIDE SEQUENCE [LARGE SCALE GENOMIC DNA]</scope>
    <source>
        <strain evidence="10 11">DSM 27352</strain>
    </source>
</reference>
<dbReference type="NCBIfam" id="TIGR01422">
    <property type="entry name" value="phosphonatase"/>
    <property type="match status" value="1"/>
</dbReference>
<dbReference type="AlphaFoldDB" id="A0A3S0XKP6"/>
<dbReference type="InterPro" id="IPR023198">
    <property type="entry name" value="PGP-like_dom2"/>
</dbReference>
<evidence type="ECO:0000313" key="10">
    <source>
        <dbReference type="EMBL" id="RUR71600.1"/>
    </source>
</evidence>
<dbReference type="Gene3D" id="3.40.50.1000">
    <property type="entry name" value="HAD superfamily/HAD-like"/>
    <property type="match status" value="1"/>
</dbReference>
<evidence type="ECO:0000256" key="5">
    <source>
        <dbReference type="ARBA" id="ARBA00023270"/>
    </source>
</evidence>
<dbReference type="InterPro" id="IPR023214">
    <property type="entry name" value="HAD_sf"/>
</dbReference>
<keyword evidence="3 9" id="KW-0378">Hydrolase</keyword>
<feature type="active site" description="Schiff-base intermediate with substrate" evidence="9">
    <location>
        <position position="56"/>
    </location>
</feature>
<dbReference type="SUPFAM" id="SSF56784">
    <property type="entry name" value="HAD-like"/>
    <property type="match status" value="1"/>
</dbReference>
<keyword evidence="5 9" id="KW-0704">Schiff base</keyword>
<dbReference type="GO" id="GO:0019700">
    <property type="term" value="P:organic phosphonate catabolic process"/>
    <property type="evidence" value="ECO:0007669"/>
    <property type="project" value="InterPro"/>
</dbReference>
<comment type="similarity">
    <text evidence="9">Belongs to the HAD-like hydrolase superfamily. PhnX family.</text>
</comment>
<dbReference type="SFLD" id="SFLDG01135">
    <property type="entry name" value="C1.5.6:_HAD__Beta-PGM__Phospha"/>
    <property type="match status" value="1"/>
</dbReference>
<dbReference type="FunFam" id="1.10.150.240:FF:000006">
    <property type="entry name" value="Phosphonoacetaldehyde hydrolase"/>
    <property type="match status" value="1"/>
</dbReference>
<dbReference type="EMBL" id="RXFT01000022">
    <property type="protein sequence ID" value="RUR71600.1"/>
    <property type="molecule type" value="Genomic_DNA"/>
</dbReference>
<feature type="binding site" evidence="9">
    <location>
        <position position="17"/>
    </location>
    <ligand>
        <name>Mg(2+)</name>
        <dbReference type="ChEBI" id="CHEBI:18420"/>
    </ligand>
</feature>
<comment type="cofactor">
    <cofactor evidence="9">
        <name>Mg(2+)</name>
        <dbReference type="ChEBI" id="CHEBI:18420"/>
    </cofactor>
    <text evidence="9">Binds 1 Mg(2+) ion per subunit.</text>
</comment>